<dbReference type="GO" id="GO:0005737">
    <property type="term" value="C:cytoplasm"/>
    <property type="evidence" value="ECO:0007669"/>
    <property type="project" value="UniProtKB-SubCell"/>
</dbReference>
<dbReference type="PANTHER" id="PTHR45008:SF1">
    <property type="entry name" value="PTS SYSTEM GLUCOSE-SPECIFIC EIIA COMPONENT"/>
    <property type="match status" value="1"/>
</dbReference>
<evidence type="ECO:0000313" key="8">
    <source>
        <dbReference type="EMBL" id="EUJ53031.1"/>
    </source>
</evidence>
<dbReference type="InterPro" id="IPR011055">
    <property type="entry name" value="Dup_hybrid_motif"/>
</dbReference>
<organism evidence="8 9">
    <name type="scientific">Listeria fleischmannii FSL S10-1203</name>
    <dbReference type="NCBI Taxonomy" id="1265822"/>
    <lineage>
        <taxon>Bacteria</taxon>
        <taxon>Bacillati</taxon>
        <taxon>Bacillota</taxon>
        <taxon>Bacilli</taxon>
        <taxon>Bacillales</taxon>
        <taxon>Listeriaceae</taxon>
        <taxon>Listeria</taxon>
    </lineage>
</organism>
<dbReference type="SUPFAM" id="SSF51261">
    <property type="entry name" value="Duplicated hybrid motif"/>
    <property type="match status" value="1"/>
</dbReference>
<gene>
    <name evidence="8" type="ORF">MCOL2_12267</name>
</gene>
<dbReference type="AlphaFoldDB" id="W7DDQ3"/>
<keyword evidence="3" id="KW-0762">Sugar transport</keyword>
<feature type="domain" description="PTS EIIA type-1" evidence="7">
    <location>
        <begin position="28"/>
        <end position="132"/>
    </location>
</feature>
<keyword evidence="5" id="KW-0598">Phosphotransferase system</keyword>
<evidence type="ECO:0000313" key="9">
    <source>
        <dbReference type="Proteomes" id="UP000019241"/>
    </source>
</evidence>
<dbReference type="Proteomes" id="UP000019241">
    <property type="component" value="Unassembled WGS sequence"/>
</dbReference>
<evidence type="ECO:0000259" key="7">
    <source>
        <dbReference type="PROSITE" id="PS51093"/>
    </source>
</evidence>
<sequence>MKTETLIEREVLSSPIEGDVITLAEVKDEAFSSGALGKGAAVVPVEGKLYAPASGTITTMFPTGHAVGITTDDGAEILIHVGMDTVQLNGKHFTTHVKQGDRVTKGQLLTEFDIAEIVAAGYDITTPVIITNSDKYLDILVIDDKTVKVGERLITLVI</sequence>
<dbReference type="GO" id="GO:0016301">
    <property type="term" value="F:kinase activity"/>
    <property type="evidence" value="ECO:0007669"/>
    <property type="project" value="UniProtKB-KW"/>
</dbReference>
<dbReference type="PATRIC" id="fig|1265822.4.peg.2489"/>
<reference evidence="8 9" key="1">
    <citation type="submission" date="2012-12" db="EMBL/GenBank/DDBJ databases">
        <title>Novel taxa of Listeriaceae from agricultural environments in the United States.</title>
        <authorList>
            <person name="den Bakker H.C."/>
            <person name="Allred A."/>
            <person name="Warchocki S."/>
            <person name="Wright E.M."/>
            <person name="Burrell A."/>
            <person name="Nightingale K.K."/>
            <person name="Kephart D."/>
            <person name="Wiedmann M."/>
        </authorList>
    </citation>
    <scope>NUCLEOTIDE SEQUENCE [LARGE SCALE GENOMIC DNA]</scope>
    <source>
        <strain evidence="8 9">FSL S10-1203</strain>
    </source>
</reference>
<name>W7DDQ3_9LIST</name>
<dbReference type="FunFam" id="2.70.70.10:FF:000001">
    <property type="entry name" value="PTS system glucose-specific IIA component"/>
    <property type="match status" value="1"/>
</dbReference>
<evidence type="ECO:0000256" key="2">
    <source>
        <dbReference type="ARBA" id="ARBA00022448"/>
    </source>
</evidence>
<dbReference type="PANTHER" id="PTHR45008">
    <property type="entry name" value="PTS SYSTEM GLUCOSE-SPECIFIC EIIA COMPONENT"/>
    <property type="match status" value="1"/>
</dbReference>
<keyword evidence="6" id="KW-0418">Kinase</keyword>
<keyword evidence="2" id="KW-0813">Transport</keyword>
<dbReference type="EMBL" id="AODM01000040">
    <property type="protein sequence ID" value="EUJ53031.1"/>
    <property type="molecule type" value="Genomic_DNA"/>
</dbReference>
<evidence type="ECO:0000256" key="3">
    <source>
        <dbReference type="ARBA" id="ARBA00022597"/>
    </source>
</evidence>
<proteinExistence type="predicted"/>
<protein>
    <submittedName>
        <fullName evidence="8">PTS system beta-glucoside-specific transporter subunits IIABC</fullName>
    </submittedName>
</protein>
<dbReference type="InterPro" id="IPR050890">
    <property type="entry name" value="PTS_EIIA_component"/>
</dbReference>
<dbReference type="Pfam" id="PF00358">
    <property type="entry name" value="PTS_EIIA_1"/>
    <property type="match status" value="1"/>
</dbReference>
<comment type="subcellular location">
    <subcellularLocation>
        <location evidence="1">Cytoplasm</location>
    </subcellularLocation>
</comment>
<comment type="caution">
    <text evidence="8">The sequence shown here is derived from an EMBL/GenBank/DDBJ whole genome shotgun (WGS) entry which is preliminary data.</text>
</comment>
<dbReference type="PROSITE" id="PS51093">
    <property type="entry name" value="PTS_EIIA_TYPE_1"/>
    <property type="match status" value="1"/>
</dbReference>
<keyword evidence="4" id="KW-0808">Transferase</keyword>
<dbReference type="PROSITE" id="PS00371">
    <property type="entry name" value="PTS_EIIA_TYPE_1_HIS"/>
    <property type="match status" value="1"/>
</dbReference>
<dbReference type="Gene3D" id="2.70.70.10">
    <property type="entry name" value="Glucose Permease (Domain IIA)"/>
    <property type="match status" value="1"/>
</dbReference>
<evidence type="ECO:0000256" key="5">
    <source>
        <dbReference type="ARBA" id="ARBA00022683"/>
    </source>
</evidence>
<evidence type="ECO:0000256" key="1">
    <source>
        <dbReference type="ARBA" id="ARBA00004496"/>
    </source>
</evidence>
<dbReference type="NCBIfam" id="TIGR00830">
    <property type="entry name" value="PTBA"/>
    <property type="match status" value="1"/>
</dbReference>
<evidence type="ECO:0000256" key="6">
    <source>
        <dbReference type="ARBA" id="ARBA00022777"/>
    </source>
</evidence>
<evidence type="ECO:0000256" key="4">
    <source>
        <dbReference type="ARBA" id="ARBA00022679"/>
    </source>
</evidence>
<dbReference type="InterPro" id="IPR001127">
    <property type="entry name" value="PTS_EIIA_1_perm"/>
</dbReference>
<dbReference type="GO" id="GO:0009401">
    <property type="term" value="P:phosphoenolpyruvate-dependent sugar phosphotransferase system"/>
    <property type="evidence" value="ECO:0007669"/>
    <property type="project" value="UniProtKB-KW"/>
</dbReference>
<accession>W7DDQ3</accession>